<name>A0ABS3LBI5_9ENTE</name>
<keyword evidence="3" id="KW-1185">Reference proteome</keyword>
<evidence type="ECO:0000313" key="2">
    <source>
        <dbReference type="EMBL" id="MBO1307003.1"/>
    </source>
</evidence>
<feature type="region of interest" description="Disordered" evidence="1">
    <location>
        <begin position="40"/>
        <end position="63"/>
    </location>
</feature>
<dbReference type="EMBL" id="JAFREM010000018">
    <property type="protein sequence ID" value="MBO1307003.1"/>
    <property type="molecule type" value="Genomic_DNA"/>
</dbReference>
<dbReference type="Proteomes" id="UP000664601">
    <property type="component" value="Unassembled WGS sequence"/>
</dbReference>
<gene>
    <name evidence="2" type="ORF">JZO70_12575</name>
</gene>
<reference evidence="2 3" key="1">
    <citation type="submission" date="2021-03" db="EMBL/GenBank/DDBJ databases">
        <title>Enterococcal diversity collection.</title>
        <authorList>
            <person name="Gilmore M.S."/>
            <person name="Schwartzman J."/>
            <person name="Van Tyne D."/>
            <person name="Martin M."/>
            <person name="Earl A.M."/>
            <person name="Manson A.L."/>
            <person name="Straub T."/>
            <person name="Salamzade R."/>
            <person name="Saavedra J."/>
            <person name="Lebreton F."/>
            <person name="Prichula J."/>
            <person name="Schaufler K."/>
            <person name="Gaca A."/>
            <person name="Sgardioli B."/>
            <person name="Wagenaar J."/>
            <person name="Strong T."/>
        </authorList>
    </citation>
    <scope>NUCLEOTIDE SEQUENCE [LARGE SCALE GENOMIC DNA]</scope>
    <source>
        <strain evidence="2 3">669A</strain>
    </source>
</reference>
<evidence type="ECO:0000313" key="3">
    <source>
        <dbReference type="Proteomes" id="UP000664601"/>
    </source>
</evidence>
<organism evidence="2 3">
    <name type="scientific">Candidatus Enterococcus moelleringii</name>
    <dbReference type="NCBI Taxonomy" id="2815325"/>
    <lineage>
        <taxon>Bacteria</taxon>
        <taxon>Bacillati</taxon>
        <taxon>Bacillota</taxon>
        <taxon>Bacilli</taxon>
        <taxon>Lactobacillales</taxon>
        <taxon>Enterococcaceae</taxon>
        <taxon>Enterococcus</taxon>
    </lineage>
</organism>
<dbReference type="RefSeq" id="WP_207673918.1">
    <property type="nucleotide sequence ID" value="NZ_JAFREM010000018.1"/>
</dbReference>
<protein>
    <submittedName>
        <fullName evidence="2">tRNA (Uracil-5-)-methyltransferase</fullName>
    </submittedName>
</protein>
<evidence type="ECO:0000256" key="1">
    <source>
        <dbReference type="SAM" id="MobiDB-lite"/>
    </source>
</evidence>
<sequence>MDKKKIGQIVAVLVLLVAGVVIGMNWQNWFGNEEPQKSLAEVESAEDWTGERKAPAEPSPTIDIPGYDRIQLKADATEQQVNFYNPENNTCYFKISLWQDDDTKLWESKLLEPGKAIYDITLDQALASGSYENAKVKYECFSLGEQEPLNGSEIKLTLEVI</sequence>
<proteinExistence type="predicted"/>
<accession>A0ABS3LBI5</accession>
<comment type="caution">
    <text evidence="2">The sequence shown here is derived from an EMBL/GenBank/DDBJ whole genome shotgun (WGS) entry which is preliminary data.</text>
</comment>